<feature type="domain" description="PIN" evidence="1">
    <location>
        <begin position="2"/>
        <end position="113"/>
    </location>
</feature>
<comment type="caution">
    <text evidence="2">The sequence shown here is derived from an EMBL/GenBank/DDBJ whole genome shotgun (WGS) entry which is preliminary data.</text>
</comment>
<dbReference type="Pfam" id="PF13470">
    <property type="entry name" value="PIN_3"/>
    <property type="match status" value="1"/>
</dbReference>
<keyword evidence="3" id="KW-1185">Reference proteome</keyword>
<proteinExistence type="predicted"/>
<name>A0A2U2DT99_9HYPH</name>
<dbReference type="OrthoDB" id="5243920at2"/>
<evidence type="ECO:0000313" key="2">
    <source>
        <dbReference type="EMBL" id="PWE56528.1"/>
    </source>
</evidence>
<accession>A0A2U2DT99</accession>
<dbReference type="AlphaFoldDB" id="A0A2U2DT99"/>
<dbReference type="NCBIfam" id="TIGR00305">
    <property type="entry name" value="putative toxin-antitoxin system toxin component, PIN family"/>
    <property type="match status" value="1"/>
</dbReference>
<dbReference type="Proteomes" id="UP000245252">
    <property type="component" value="Unassembled WGS sequence"/>
</dbReference>
<evidence type="ECO:0000313" key="3">
    <source>
        <dbReference type="Proteomes" id="UP000245252"/>
    </source>
</evidence>
<organism evidence="2 3">
    <name type="scientific">Metarhizobium album</name>
    <dbReference type="NCBI Taxonomy" id="2182425"/>
    <lineage>
        <taxon>Bacteria</taxon>
        <taxon>Pseudomonadati</taxon>
        <taxon>Pseudomonadota</taxon>
        <taxon>Alphaproteobacteria</taxon>
        <taxon>Hyphomicrobiales</taxon>
        <taxon>Rhizobiaceae</taxon>
        <taxon>Metarhizobium</taxon>
    </lineage>
</organism>
<dbReference type="InterPro" id="IPR029060">
    <property type="entry name" value="PIN-like_dom_sf"/>
</dbReference>
<protein>
    <submittedName>
        <fullName evidence="2">Putative toxin-antitoxin system toxin component, PIN family</fullName>
    </submittedName>
</protein>
<dbReference type="EMBL" id="QFBC01000003">
    <property type="protein sequence ID" value="PWE56528.1"/>
    <property type="molecule type" value="Genomic_DNA"/>
</dbReference>
<dbReference type="PANTHER" id="PTHR34610:SF3">
    <property type="entry name" value="SSL7007 PROTEIN"/>
    <property type="match status" value="1"/>
</dbReference>
<gene>
    <name evidence="2" type="ORF">DEM27_09070</name>
</gene>
<dbReference type="PANTHER" id="PTHR34610">
    <property type="entry name" value="SSL7007 PROTEIN"/>
    <property type="match status" value="1"/>
</dbReference>
<sequence>MRVVVDTNVFIGACLARGAASQVIEECMTGRLVPVMGSALFLEYEDVLSRRELFAGARLDADERDFLLDVFLSKCRWHAIYFLRRPNLRDEGDNHLVELAVAANATHIVTNNLRDFRSSNLRFEHIGITSPQALIRDLRL</sequence>
<dbReference type="RefSeq" id="WP_109457903.1">
    <property type="nucleotide sequence ID" value="NZ_QFBC01000003.1"/>
</dbReference>
<dbReference type="InterPro" id="IPR002850">
    <property type="entry name" value="PIN_toxin-like"/>
</dbReference>
<dbReference type="SUPFAM" id="SSF88723">
    <property type="entry name" value="PIN domain-like"/>
    <property type="match status" value="1"/>
</dbReference>
<evidence type="ECO:0000259" key="1">
    <source>
        <dbReference type="Pfam" id="PF13470"/>
    </source>
</evidence>
<reference evidence="2 3" key="1">
    <citation type="submission" date="2018-05" db="EMBL/GenBank/DDBJ databases">
        <title>The draft genome of strain NS-104.</title>
        <authorList>
            <person name="Hang P."/>
            <person name="Jiang J."/>
        </authorList>
    </citation>
    <scope>NUCLEOTIDE SEQUENCE [LARGE SCALE GENOMIC DNA]</scope>
    <source>
        <strain evidence="2 3">NS-104</strain>
    </source>
</reference>
<dbReference type="InterPro" id="IPR002716">
    <property type="entry name" value="PIN_dom"/>
</dbReference>